<feature type="compositionally biased region" description="Low complexity" evidence="1">
    <location>
        <begin position="155"/>
        <end position="166"/>
    </location>
</feature>
<evidence type="ECO:0000313" key="3">
    <source>
        <dbReference type="Proteomes" id="UP000314294"/>
    </source>
</evidence>
<feature type="region of interest" description="Disordered" evidence="1">
    <location>
        <begin position="107"/>
        <end position="181"/>
    </location>
</feature>
<gene>
    <name evidence="2" type="ORF">EYF80_017688</name>
</gene>
<feature type="compositionally biased region" description="Polar residues" evidence="1">
    <location>
        <begin position="114"/>
        <end position="125"/>
    </location>
</feature>
<name>A0A4Z2I2W4_9TELE</name>
<dbReference type="EMBL" id="SRLO01000142">
    <property type="protein sequence ID" value="TNN72111.1"/>
    <property type="molecule type" value="Genomic_DNA"/>
</dbReference>
<protein>
    <submittedName>
        <fullName evidence="2">Uncharacterized protein</fullName>
    </submittedName>
</protein>
<evidence type="ECO:0000313" key="2">
    <source>
        <dbReference type="EMBL" id="TNN72111.1"/>
    </source>
</evidence>
<proteinExistence type="predicted"/>
<dbReference type="Proteomes" id="UP000314294">
    <property type="component" value="Unassembled WGS sequence"/>
</dbReference>
<keyword evidence="3" id="KW-1185">Reference proteome</keyword>
<dbReference type="AlphaFoldDB" id="A0A4Z2I2W4"/>
<accession>A0A4Z2I2W4</accession>
<organism evidence="2 3">
    <name type="scientific">Liparis tanakae</name>
    <name type="common">Tanaka's snailfish</name>
    <dbReference type="NCBI Taxonomy" id="230148"/>
    <lineage>
        <taxon>Eukaryota</taxon>
        <taxon>Metazoa</taxon>
        <taxon>Chordata</taxon>
        <taxon>Craniata</taxon>
        <taxon>Vertebrata</taxon>
        <taxon>Euteleostomi</taxon>
        <taxon>Actinopterygii</taxon>
        <taxon>Neopterygii</taxon>
        <taxon>Teleostei</taxon>
        <taxon>Neoteleostei</taxon>
        <taxon>Acanthomorphata</taxon>
        <taxon>Eupercaria</taxon>
        <taxon>Perciformes</taxon>
        <taxon>Cottioidei</taxon>
        <taxon>Cottales</taxon>
        <taxon>Liparidae</taxon>
        <taxon>Liparis</taxon>
    </lineage>
</organism>
<reference evidence="2 3" key="1">
    <citation type="submission" date="2019-03" db="EMBL/GenBank/DDBJ databases">
        <title>First draft genome of Liparis tanakae, snailfish: a comprehensive survey of snailfish specific genes.</title>
        <authorList>
            <person name="Kim W."/>
            <person name="Song I."/>
            <person name="Jeong J.-H."/>
            <person name="Kim D."/>
            <person name="Kim S."/>
            <person name="Ryu S."/>
            <person name="Song J.Y."/>
            <person name="Lee S.K."/>
        </authorList>
    </citation>
    <scope>NUCLEOTIDE SEQUENCE [LARGE SCALE GENOMIC DNA]</scope>
    <source>
        <tissue evidence="2">Muscle</tissue>
    </source>
</reference>
<comment type="caution">
    <text evidence="2">The sequence shown here is derived from an EMBL/GenBank/DDBJ whole genome shotgun (WGS) entry which is preliminary data.</text>
</comment>
<evidence type="ECO:0000256" key="1">
    <source>
        <dbReference type="SAM" id="MobiDB-lite"/>
    </source>
</evidence>
<sequence length="312" mass="34345">MGCVGLGNQPDRLATSRAAPMEPWMSLMDDAEIWESGSSPDSMPCSSEQALDVAFARRTNICDRHGGGRTALMEKTATTTGTLVYFNCSRNHFKDPLRRLLRFYPAPADRSTPADDSSCFNTSERNGLETCPTRAGANILPDRTRSLDVSPPGSPSHTSSQSYLQSPSPPGKGSFSRSKVRKVRVTSMLEGTMMMKEHSRLWGYLSGKPGDSMSPVGLIPPLYRLLRKALFWGVAKLRETQPAQCGLGQRENMTLHSPSQLLPSDRQRQRQRCRGIWEGLLLRKLHPAQPDAEQVVVAPSTPVVGQQQVVLP</sequence>